<dbReference type="InterPro" id="IPR036388">
    <property type="entry name" value="WH-like_DNA-bd_sf"/>
</dbReference>
<dbReference type="PROSITE" id="PS50949">
    <property type="entry name" value="HTH_GNTR"/>
    <property type="match status" value="1"/>
</dbReference>
<evidence type="ECO:0000313" key="6">
    <source>
        <dbReference type="Proteomes" id="UP001059773"/>
    </source>
</evidence>
<dbReference type="SMART" id="SM00866">
    <property type="entry name" value="UTRA"/>
    <property type="match status" value="1"/>
</dbReference>
<evidence type="ECO:0000259" key="4">
    <source>
        <dbReference type="PROSITE" id="PS50949"/>
    </source>
</evidence>
<dbReference type="SMART" id="SM00345">
    <property type="entry name" value="HTH_GNTR"/>
    <property type="match status" value="1"/>
</dbReference>
<keyword evidence="3" id="KW-0804">Transcription</keyword>
<dbReference type="RefSeq" id="WP_256707066.1">
    <property type="nucleotide sequence ID" value="NZ_CP101914.1"/>
</dbReference>
<keyword evidence="2" id="KW-0238">DNA-binding</keyword>
<feature type="domain" description="HTH gntR-type" evidence="4">
    <location>
        <begin position="35"/>
        <end position="103"/>
    </location>
</feature>
<dbReference type="InterPro" id="IPR036390">
    <property type="entry name" value="WH_DNA-bd_sf"/>
</dbReference>
<dbReference type="CDD" id="cd07377">
    <property type="entry name" value="WHTH_GntR"/>
    <property type="match status" value="1"/>
</dbReference>
<evidence type="ECO:0000313" key="5">
    <source>
        <dbReference type="EMBL" id="UUI01755.1"/>
    </source>
</evidence>
<reference evidence="5" key="1">
    <citation type="submission" date="2022-07" db="EMBL/GenBank/DDBJ databases">
        <title>FELIX.</title>
        <authorList>
            <person name="Wan K.H."/>
            <person name="Park S."/>
            <person name="Lawrence Q."/>
            <person name="Eichenberger J.P."/>
            <person name="Booth B.W."/>
            <person name="Piaggio A.J."/>
            <person name="Chandler J.C."/>
            <person name="Franklin A.B."/>
            <person name="Celniker S.E."/>
        </authorList>
    </citation>
    <scope>NUCLEOTIDE SEQUENCE</scope>
    <source>
        <strain evidence="5">QA-1986 374</strain>
    </source>
</reference>
<dbReference type="PANTHER" id="PTHR44846:SF1">
    <property type="entry name" value="MANNOSYL-D-GLYCERATE TRANSPORT_METABOLISM SYSTEM REPRESSOR MNGR-RELATED"/>
    <property type="match status" value="1"/>
</dbReference>
<accession>A0ABY5JN71</accession>
<dbReference type="Pfam" id="PF07702">
    <property type="entry name" value="UTRA"/>
    <property type="match status" value="1"/>
</dbReference>
<dbReference type="EMBL" id="CP101914">
    <property type="protein sequence ID" value="UUI01755.1"/>
    <property type="molecule type" value="Genomic_DNA"/>
</dbReference>
<dbReference type="PANTHER" id="PTHR44846">
    <property type="entry name" value="MANNOSYL-D-GLYCERATE TRANSPORT/METABOLISM SYSTEM REPRESSOR MNGR-RELATED"/>
    <property type="match status" value="1"/>
</dbReference>
<dbReference type="InterPro" id="IPR000524">
    <property type="entry name" value="Tscrpt_reg_HTH_GntR"/>
</dbReference>
<proteinExistence type="predicted"/>
<dbReference type="InterPro" id="IPR028978">
    <property type="entry name" value="Chorismate_lyase_/UTRA_dom_sf"/>
</dbReference>
<protein>
    <submittedName>
        <fullName evidence="5">GntR family transcriptional regulator</fullName>
    </submittedName>
</protein>
<dbReference type="Gene3D" id="3.40.1410.10">
    <property type="entry name" value="Chorismate lyase-like"/>
    <property type="match status" value="1"/>
</dbReference>
<dbReference type="SUPFAM" id="SSF46785">
    <property type="entry name" value="Winged helix' DNA-binding domain"/>
    <property type="match status" value="1"/>
</dbReference>
<evidence type="ECO:0000256" key="3">
    <source>
        <dbReference type="ARBA" id="ARBA00023163"/>
    </source>
</evidence>
<evidence type="ECO:0000256" key="2">
    <source>
        <dbReference type="ARBA" id="ARBA00023125"/>
    </source>
</evidence>
<keyword evidence="1" id="KW-0805">Transcription regulation</keyword>
<name>A0ABY5JN71_9BACI</name>
<evidence type="ECO:0000256" key="1">
    <source>
        <dbReference type="ARBA" id="ARBA00023015"/>
    </source>
</evidence>
<organism evidence="5 6">
    <name type="scientific">Oceanobacillus jeddahense</name>
    <dbReference type="NCBI Taxonomy" id="1462527"/>
    <lineage>
        <taxon>Bacteria</taxon>
        <taxon>Bacillati</taxon>
        <taxon>Bacillota</taxon>
        <taxon>Bacilli</taxon>
        <taxon>Bacillales</taxon>
        <taxon>Bacillaceae</taxon>
        <taxon>Oceanobacillus</taxon>
    </lineage>
</organism>
<dbReference type="InterPro" id="IPR050679">
    <property type="entry name" value="Bact_HTH_transcr_reg"/>
</dbReference>
<dbReference type="SUPFAM" id="SSF64288">
    <property type="entry name" value="Chorismate lyase-like"/>
    <property type="match status" value="1"/>
</dbReference>
<gene>
    <name evidence="5" type="ORF">NP439_17100</name>
</gene>
<dbReference type="Pfam" id="PF00392">
    <property type="entry name" value="GntR"/>
    <property type="match status" value="1"/>
</dbReference>
<keyword evidence="6" id="KW-1185">Reference proteome</keyword>
<dbReference type="Gene3D" id="1.10.10.10">
    <property type="entry name" value="Winged helix-like DNA-binding domain superfamily/Winged helix DNA-binding domain"/>
    <property type="match status" value="1"/>
</dbReference>
<dbReference type="InterPro" id="IPR011663">
    <property type="entry name" value="UTRA"/>
</dbReference>
<dbReference type="Proteomes" id="UP001059773">
    <property type="component" value="Chromosome"/>
</dbReference>
<sequence length="270" mass="30923">MQNFHIKEDANYFDHKMLAEPIKRSLQTINRNNPLPLYQQLYDSLYKVIVNKELEPGSFFATESLLQEETQMSRATIRKALEELVRQKYLMRITGKGTFISISYPESHIVLPNLKSLSQELEEKGMTPGSTLLQAKIIEPTEEVAQKLDIDMSDQVLFIERIRSGNDIPILYVCGYIPLNIGITEDFNIPGSLYFFIEQEFGKVIRSATHTINATIINAEVAKHLGISKNSAGLSMERVTYDNYGLPVLYETGVFRNDLYSYTFSMERDE</sequence>